<evidence type="ECO:0000313" key="1">
    <source>
        <dbReference type="EMBL" id="EYC15571.1"/>
    </source>
</evidence>
<evidence type="ECO:0000313" key="2">
    <source>
        <dbReference type="Proteomes" id="UP000024635"/>
    </source>
</evidence>
<comment type="caution">
    <text evidence="1">The sequence shown here is derived from an EMBL/GenBank/DDBJ whole genome shotgun (WGS) entry which is preliminary data.</text>
</comment>
<organism evidence="1 2">
    <name type="scientific">Ancylostoma ceylanicum</name>
    <dbReference type="NCBI Taxonomy" id="53326"/>
    <lineage>
        <taxon>Eukaryota</taxon>
        <taxon>Metazoa</taxon>
        <taxon>Ecdysozoa</taxon>
        <taxon>Nematoda</taxon>
        <taxon>Chromadorea</taxon>
        <taxon>Rhabditida</taxon>
        <taxon>Rhabditina</taxon>
        <taxon>Rhabditomorpha</taxon>
        <taxon>Strongyloidea</taxon>
        <taxon>Ancylostomatidae</taxon>
        <taxon>Ancylostomatinae</taxon>
        <taxon>Ancylostoma</taxon>
    </lineage>
</organism>
<dbReference type="Proteomes" id="UP000024635">
    <property type="component" value="Unassembled WGS sequence"/>
</dbReference>
<protein>
    <submittedName>
        <fullName evidence="1">Uncharacterized protein</fullName>
    </submittedName>
</protein>
<dbReference type="EMBL" id="JARK01001372">
    <property type="protein sequence ID" value="EYC15571.1"/>
    <property type="molecule type" value="Genomic_DNA"/>
</dbReference>
<sequence>MQKGVRKQTEQSKQKDDLIWTKTADSDRLGAVEKVVSALACLFRLGFFTFREEKHYAWSPVGVLTNVGDCIAVSPIVRLLNSVLIKSSPNSYDSLYATRRYKCQKTKAKEMLQCRQQV</sequence>
<accession>A0A016UL13</accession>
<gene>
    <name evidence="1" type="primary">Acey_s0036.g3218</name>
    <name evidence="1" type="ORF">Y032_0036g3218</name>
</gene>
<dbReference type="AlphaFoldDB" id="A0A016UL13"/>
<keyword evidence="2" id="KW-1185">Reference proteome</keyword>
<proteinExistence type="predicted"/>
<reference evidence="2" key="1">
    <citation type="journal article" date="2015" name="Nat. Genet.">
        <title>The genome and transcriptome of the zoonotic hookworm Ancylostoma ceylanicum identify infection-specific gene families.</title>
        <authorList>
            <person name="Schwarz E.M."/>
            <person name="Hu Y."/>
            <person name="Antoshechkin I."/>
            <person name="Miller M.M."/>
            <person name="Sternberg P.W."/>
            <person name="Aroian R.V."/>
        </authorList>
    </citation>
    <scope>NUCLEOTIDE SEQUENCE</scope>
    <source>
        <strain evidence="2">HY135</strain>
    </source>
</reference>
<name>A0A016UL13_9BILA</name>